<dbReference type="PANTHER" id="PTHR43884:SF12">
    <property type="entry name" value="ISOVALERYL-COA DEHYDROGENASE, MITOCHONDRIAL-RELATED"/>
    <property type="match status" value="1"/>
</dbReference>
<evidence type="ECO:0000256" key="7">
    <source>
        <dbReference type="ARBA" id="ARBA00023002"/>
    </source>
</evidence>
<keyword evidence="12" id="KW-1185">Reference proteome</keyword>
<dbReference type="eggNOG" id="COG1960">
    <property type="taxonomic scope" value="Bacteria"/>
</dbReference>
<evidence type="ECO:0000259" key="9">
    <source>
        <dbReference type="Pfam" id="PF02770"/>
    </source>
</evidence>
<reference evidence="11 12" key="1">
    <citation type="journal article" date="2008" name="Genome Res.">
        <title>Genome sequence of the beta-rhizobium Cupriavidus taiwanensis and comparative genomics of rhizobia.</title>
        <authorList>
            <person name="Amadou C."/>
            <person name="Pascal G."/>
            <person name="Mangenot S."/>
            <person name="Glew M."/>
            <person name="Bontemps C."/>
            <person name="Capela D."/>
            <person name="Carrere S."/>
            <person name="Cruveiller S."/>
            <person name="Dossat C."/>
            <person name="Lajus A."/>
            <person name="Marchetti M."/>
            <person name="Poinsot V."/>
            <person name="Rouy Z."/>
            <person name="Servin B."/>
            <person name="Saad M."/>
            <person name="Schenowitz C."/>
            <person name="Barbe V."/>
            <person name="Batut J."/>
            <person name="Medigue C."/>
            <person name="Masson-Boivin C."/>
        </authorList>
    </citation>
    <scope>NUCLEOTIDE SEQUENCE [LARGE SCALE GENOMIC DNA]</scope>
    <source>
        <strain evidence="12">DSM 17343 / BCRC 17206 / CCUG 44338 / CIP 107171 / LMG 19424 / R1</strain>
    </source>
</reference>
<dbReference type="SUPFAM" id="SSF56645">
    <property type="entry name" value="Acyl-CoA dehydrogenase NM domain-like"/>
    <property type="match status" value="1"/>
</dbReference>
<dbReference type="PROSITE" id="PS00072">
    <property type="entry name" value="ACYL_COA_DH_1"/>
    <property type="match status" value="1"/>
</dbReference>
<comment type="cofactor">
    <cofactor evidence="1">
        <name>FAD</name>
        <dbReference type="ChEBI" id="CHEBI:57692"/>
    </cofactor>
</comment>
<evidence type="ECO:0000256" key="4">
    <source>
        <dbReference type="ARBA" id="ARBA00022456"/>
    </source>
</evidence>
<dbReference type="GO" id="GO:0006552">
    <property type="term" value="P:L-leucine catabolic process"/>
    <property type="evidence" value="ECO:0007669"/>
    <property type="project" value="TreeGrafter"/>
</dbReference>
<feature type="domain" description="Acyl-CoA oxidase/dehydrogenase middle" evidence="9">
    <location>
        <begin position="127"/>
        <end position="223"/>
    </location>
</feature>
<dbReference type="Proteomes" id="UP000001692">
    <property type="component" value="Chromosome 1"/>
</dbReference>
<evidence type="ECO:0000256" key="1">
    <source>
        <dbReference type="ARBA" id="ARBA00001974"/>
    </source>
</evidence>
<dbReference type="GO" id="GO:0008470">
    <property type="term" value="F:3-methylbutanoyl-CoA dehydrogenase activity"/>
    <property type="evidence" value="ECO:0007669"/>
    <property type="project" value="TreeGrafter"/>
</dbReference>
<dbReference type="SUPFAM" id="SSF47203">
    <property type="entry name" value="Acyl-CoA dehydrogenase C-terminal domain-like"/>
    <property type="match status" value="1"/>
</dbReference>
<evidence type="ECO:0000256" key="6">
    <source>
        <dbReference type="ARBA" id="ARBA00022827"/>
    </source>
</evidence>
<dbReference type="InterPro" id="IPR013786">
    <property type="entry name" value="AcylCoA_DH/ox_N"/>
</dbReference>
<dbReference type="FunFam" id="2.40.110.10:FF:000001">
    <property type="entry name" value="Acyl-CoA dehydrogenase, mitochondrial"/>
    <property type="match status" value="1"/>
</dbReference>
<comment type="pathway">
    <text evidence="2">Amino-acid degradation; L-valine degradation.</text>
</comment>
<evidence type="ECO:0000256" key="2">
    <source>
        <dbReference type="ARBA" id="ARBA00005109"/>
    </source>
</evidence>
<dbReference type="InterPro" id="IPR037069">
    <property type="entry name" value="AcylCoA_DH/ox_N_sf"/>
</dbReference>
<sequence>MTTSLSQFELSPEQREIYEQAFRFARAELAPLLPRMDDEDWYPETLMPMLGAAGYLGITAPPEYGGSGMDLFSAGMVGEAFGYWNANAGFIWGPHENLCLNNILRNGTDEQKRRYLPKLCSGEWVGALALTEPGAGSDALGSMRTAARRDGDHYVLNGRKMFISNGPVADVVLVYAKTEPTLGAKGISAFIVEKGFPGFSVAQKLNKMGWRGAPTGELVFDECRVPARNLVGGENRGVAVVMSGLDIERAFLALSCIGSAQRCLDLSLEYASTRQQFGKPIESFQLVQAMLADMFVELEAARALAYRALMACNDLERGGGGRGDIHKLCAASILKVAEMLLSVTDKAVQIHGGSGFIWETEVNRHYRNAKLATIGGGTSEVRRLIIAEELLRATH</sequence>
<dbReference type="InterPro" id="IPR046373">
    <property type="entry name" value="Acyl-CoA_Oxase/DH_mid-dom_sf"/>
</dbReference>
<dbReference type="Pfam" id="PF00441">
    <property type="entry name" value="Acyl-CoA_dh_1"/>
    <property type="match status" value="1"/>
</dbReference>
<dbReference type="Gene3D" id="2.40.110.10">
    <property type="entry name" value="Butyryl-CoA Dehydrogenase, subunit A, domain 2"/>
    <property type="match status" value="1"/>
</dbReference>
<dbReference type="EMBL" id="CU633749">
    <property type="protein sequence ID" value="CAQ70776.1"/>
    <property type="molecule type" value="Genomic_DNA"/>
</dbReference>
<dbReference type="FunFam" id="1.10.540.10:FF:000026">
    <property type="entry name" value="Acyl-CoA dehydrogenase medium chain"/>
    <property type="match status" value="1"/>
</dbReference>
<dbReference type="KEGG" id="cti:RALTA_A2851"/>
<dbReference type="Gene3D" id="1.20.140.10">
    <property type="entry name" value="Butyryl-CoA Dehydrogenase, subunit A, domain 3"/>
    <property type="match status" value="1"/>
</dbReference>
<feature type="domain" description="Acyl-CoA dehydrogenase/oxidase C-terminal" evidence="8">
    <location>
        <begin position="235"/>
        <end position="391"/>
    </location>
</feature>
<protein>
    <submittedName>
        <fullName evidence="11">Isovaleryl-CoA dehydrogenase</fullName>
        <ecNumber evidence="11">1.3.8.4</ecNumber>
    </submittedName>
</protein>
<dbReference type="HOGENOM" id="CLU_018204_0_1_4"/>
<dbReference type="BioCyc" id="CTAI977880:RALTA_RS13885-MONOMER"/>
<dbReference type="InterPro" id="IPR006089">
    <property type="entry name" value="Acyl-CoA_DH_CS"/>
</dbReference>
<name>B3R776_CUPTR</name>
<keyword evidence="4" id="KW-0101">Branched-chain amino acid catabolism</keyword>
<feature type="domain" description="Acyl-CoA dehydrogenase/oxidase N-terminal" evidence="10">
    <location>
        <begin position="11"/>
        <end position="123"/>
    </location>
</feature>
<dbReference type="InterPro" id="IPR009100">
    <property type="entry name" value="AcylCoA_DH/oxidase_NM_dom_sf"/>
</dbReference>
<dbReference type="FunFam" id="1.20.140.10:FF:000001">
    <property type="entry name" value="Acyl-CoA dehydrogenase"/>
    <property type="match status" value="1"/>
</dbReference>
<keyword evidence="6" id="KW-0274">FAD</keyword>
<evidence type="ECO:0000256" key="5">
    <source>
        <dbReference type="ARBA" id="ARBA00022630"/>
    </source>
</evidence>
<keyword evidence="5" id="KW-0285">Flavoprotein</keyword>
<keyword evidence="7 11" id="KW-0560">Oxidoreductase</keyword>
<evidence type="ECO:0000256" key="3">
    <source>
        <dbReference type="ARBA" id="ARBA00009347"/>
    </source>
</evidence>
<accession>B3R776</accession>
<evidence type="ECO:0000313" key="12">
    <source>
        <dbReference type="Proteomes" id="UP000001692"/>
    </source>
</evidence>
<dbReference type="Pfam" id="PF02770">
    <property type="entry name" value="Acyl-CoA_dh_M"/>
    <property type="match status" value="1"/>
</dbReference>
<organism evidence="11 12">
    <name type="scientific">Cupriavidus taiwanensis (strain DSM 17343 / BCRC 17206 / CCUG 44338 / CIP 107171 / LMG 19424 / R1)</name>
    <name type="common">Ralstonia taiwanensis (strain LMG 19424)</name>
    <dbReference type="NCBI Taxonomy" id="977880"/>
    <lineage>
        <taxon>Bacteria</taxon>
        <taxon>Pseudomonadati</taxon>
        <taxon>Pseudomonadota</taxon>
        <taxon>Betaproteobacteria</taxon>
        <taxon>Burkholderiales</taxon>
        <taxon>Burkholderiaceae</taxon>
        <taxon>Cupriavidus</taxon>
    </lineage>
</organism>
<dbReference type="InterPro" id="IPR036250">
    <property type="entry name" value="AcylCo_DH-like_C"/>
</dbReference>
<evidence type="ECO:0000313" key="11">
    <source>
        <dbReference type="EMBL" id="CAQ70776.1"/>
    </source>
</evidence>
<comment type="similarity">
    <text evidence="3">Belongs to the acyl-CoA dehydrogenase family.</text>
</comment>
<dbReference type="InterPro" id="IPR006091">
    <property type="entry name" value="Acyl-CoA_Oxase/DH_mid-dom"/>
</dbReference>
<dbReference type="PROSITE" id="PS00073">
    <property type="entry name" value="ACYL_COA_DH_2"/>
    <property type="match status" value="1"/>
</dbReference>
<evidence type="ECO:0000259" key="8">
    <source>
        <dbReference type="Pfam" id="PF00441"/>
    </source>
</evidence>
<dbReference type="PANTHER" id="PTHR43884">
    <property type="entry name" value="ACYL-COA DEHYDROGENASE"/>
    <property type="match status" value="1"/>
</dbReference>
<evidence type="ECO:0000259" key="10">
    <source>
        <dbReference type="Pfam" id="PF02771"/>
    </source>
</evidence>
<proteinExistence type="inferred from homology"/>
<dbReference type="EC" id="1.3.8.4" evidence="11"/>
<dbReference type="Pfam" id="PF02771">
    <property type="entry name" value="Acyl-CoA_dh_N"/>
    <property type="match status" value="1"/>
</dbReference>
<dbReference type="InterPro" id="IPR009075">
    <property type="entry name" value="AcylCo_DH/oxidase_C"/>
</dbReference>
<dbReference type="GO" id="GO:0050660">
    <property type="term" value="F:flavin adenine dinucleotide binding"/>
    <property type="evidence" value="ECO:0007669"/>
    <property type="project" value="InterPro"/>
</dbReference>
<gene>
    <name evidence="11" type="ordered locus">RALTA_A2851</name>
</gene>
<dbReference type="Gene3D" id="1.10.540.10">
    <property type="entry name" value="Acyl-CoA dehydrogenase/oxidase, N-terminal domain"/>
    <property type="match status" value="1"/>
</dbReference>
<dbReference type="AlphaFoldDB" id="B3R776"/>